<accession>A0A9N9MCN9</accession>
<gene>
    <name evidence="5" type="ORF">CEUTPL_LOCUS2845</name>
</gene>
<evidence type="ECO:0000313" key="6">
    <source>
        <dbReference type="Proteomes" id="UP001152799"/>
    </source>
</evidence>
<dbReference type="OrthoDB" id="25131at2759"/>
<dbReference type="EMBL" id="OU892287">
    <property type="protein sequence ID" value="CAG9762161.1"/>
    <property type="molecule type" value="Genomic_DNA"/>
</dbReference>
<dbReference type="InterPro" id="IPR019775">
    <property type="entry name" value="WD40_repeat_CS"/>
</dbReference>
<feature type="repeat" description="WD" evidence="4">
    <location>
        <begin position="181"/>
        <end position="223"/>
    </location>
</feature>
<sequence length="375" mass="42188">MKSEIEKHDESLSDSDCSDTVEAEDINSIFPQCQHIHTESLGSKYILDLSATSETNPYIAAALTDFSCDIFKSAESQLAKITQLKEHSDRLVSCKFSQKDNNVLYTASADGTVKLWDLRTSKTAITFADTTLEDSDPIKPLSSFDVSPCDKLLAAGTNLFEGDAFILFWDVRSTKLQGAYWESHTDDITQVKFNPDDSNMLLSGSTDGLINTYNLAESNEDDALQQCLNTEELVEQLEWFWERQQWKISCITSSNNLQLWEVDGAEPYKRFNRDTIAGNIKKNANKVYVAKVHPASNSLIILTGSNGKEGKSFRSLQISNGNVNPALSFNENTQRVRASWYNEHTKLLLTGGEEGNLDIWRPDFLETNYKTIKRK</sequence>
<dbReference type="Gene3D" id="2.130.10.10">
    <property type="entry name" value="YVTN repeat-like/Quinoprotein amine dehydrogenase"/>
    <property type="match status" value="2"/>
</dbReference>
<dbReference type="SMART" id="SM00320">
    <property type="entry name" value="WD40"/>
    <property type="match status" value="3"/>
</dbReference>
<evidence type="ECO:0000256" key="2">
    <source>
        <dbReference type="ARBA" id="ARBA00022574"/>
    </source>
</evidence>
<keyword evidence="2 4" id="KW-0853">WD repeat</keyword>
<keyword evidence="3" id="KW-0677">Repeat</keyword>
<dbReference type="PANTHER" id="PTHR22889">
    <property type="entry name" value="WD REPEAT-CONTAINING PROTEIN 89"/>
    <property type="match status" value="1"/>
</dbReference>
<dbReference type="PROSITE" id="PS50294">
    <property type="entry name" value="WD_REPEATS_REGION"/>
    <property type="match status" value="2"/>
</dbReference>
<evidence type="ECO:0000313" key="5">
    <source>
        <dbReference type="EMBL" id="CAG9762161.1"/>
    </source>
</evidence>
<dbReference type="InterPro" id="IPR036322">
    <property type="entry name" value="WD40_repeat_dom_sf"/>
</dbReference>
<keyword evidence="6" id="KW-1185">Reference proteome</keyword>
<dbReference type="InterPro" id="IPR001680">
    <property type="entry name" value="WD40_rpt"/>
</dbReference>
<evidence type="ECO:0000256" key="4">
    <source>
        <dbReference type="PROSITE-ProRule" id="PRU00221"/>
    </source>
</evidence>
<dbReference type="Proteomes" id="UP001152799">
    <property type="component" value="Chromosome 11"/>
</dbReference>
<dbReference type="AlphaFoldDB" id="A0A9N9MCN9"/>
<evidence type="ECO:0000256" key="1">
    <source>
        <dbReference type="ARBA" id="ARBA00021125"/>
    </source>
</evidence>
<dbReference type="InterPro" id="IPR015943">
    <property type="entry name" value="WD40/YVTN_repeat-like_dom_sf"/>
</dbReference>
<evidence type="ECO:0000256" key="3">
    <source>
        <dbReference type="ARBA" id="ARBA00022737"/>
    </source>
</evidence>
<organism evidence="5 6">
    <name type="scientific">Ceutorhynchus assimilis</name>
    <name type="common">cabbage seed weevil</name>
    <dbReference type="NCBI Taxonomy" id="467358"/>
    <lineage>
        <taxon>Eukaryota</taxon>
        <taxon>Metazoa</taxon>
        <taxon>Ecdysozoa</taxon>
        <taxon>Arthropoda</taxon>
        <taxon>Hexapoda</taxon>
        <taxon>Insecta</taxon>
        <taxon>Pterygota</taxon>
        <taxon>Neoptera</taxon>
        <taxon>Endopterygota</taxon>
        <taxon>Coleoptera</taxon>
        <taxon>Polyphaga</taxon>
        <taxon>Cucujiformia</taxon>
        <taxon>Curculionidae</taxon>
        <taxon>Ceutorhynchinae</taxon>
        <taxon>Ceutorhynchus</taxon>
    </lineage>
</organism>
<dbReference type="PROSITE" id="PS00678">
    <property type="entry name" value="WD_REPEATS_1"/>
    <property type="match status" value="1"/>
</dbReference>
<name>A0A9N9MCN9_9CUCU</name>
<proteinExistence type="predicted"/>
<protein>
    <recommendedName>
        <fullName evidence="1">WD repeat-containing protein 89</fullName>
    </recommendedName>
</protein>
<reference evidence="5" key="1">
    <citation type="submission" date="2022-01" db="EMBL/GenBank/DDBJ databases">
        <authorList>
            <person name="King R."/>
        </authorList>
    </citation>
    <scope>NUCLEOTIDE SEQUENCE</scope>
</reference>
<dbReference type="PROSITE" id="PS50082">
    <property type="entry name" value="WD_REPEATS_2"/>
    <property type="match status" value="2"/>
</dbReference>
<dbReference type="InterPro" id="IPR039328">
    <property type="entry name" value="WDR89"/>
</dbReference>
<feature type="repeat" description="WD" evidence="4">
    <location>
        <begin position="84"/>
        <end position="126"/>
    </location>
</feature>
<dbReference type="PANTHER" id="PTHR22889:SF0">
    <property type="entry name" value="WD REPEAT-CONTAINING PROTEIN 89"/>
    <property type="match status" value="1"/>
</dbReference>
<dbReference type="SUPFAM" id="SSF50978">
    <property type="entry name" value="WD40 repeat-like"/>
    <property type="match status" value="1"/>
</dbReference>
<dbReference type="Pfam" id="PF00400">
    <property type="entry name" value="WD40"/>
    <property type="match status" value="2"/>
</dbReference>